<organism evidence="9 10">
    <name type="scientific">Pleomorphomonas diazotrophica</name>
    <dbReference type="NCBI Taxonomy" id="1166257"/>
    <lineage>
        <taxon>Bacteria</taxon>
        <taxon>Pseudomonadati</taxon>
        <taxon>Pseudomonadota</taxon>
        <taxon>Alphaproteobacteria</taxon>
        <taxon>Hyphomicrobiales</taxon>
        <taxon>Pleomorphomonadaceae</taxon>
        <taxon>Pleomorphomonas</taxon>
    </lineage>
</organism>
<dbReference type="EMBL" id="PJNW01000002">
    <property type="protein sequence ID" value="PKR90752.1"/>
    <property type="molecule type" value="Genomic_DNA"/>
</dbReference>
<keyword evidence="10" id="KW-1185">Reference proteome</keyword>
<gene>
    <name evidence="9" type="ORF">CXZ10_05180</name>
</gene>
<feature type="transmembrane region" description="Helical" evidence="7">
    <location>
        <begin position="211"/>
        <end position="237"/>
    </location>
</feature>
<evidence type="ECO:0000313" key="9">
    <source>
        <dbReference type="EMBL" id="PKR90752.1"/>
    </source>
</evidence>
<comment type="subcellular location">
    <subcellularLocation>
        <location evidence="1">Cell membrane</location>
        <topology evidence="1">Multi-pass membrane protein</topology>
    </subcellularLocation>
</comment>
<protein>
    <submittedName>
        <fullName evidence="9">MFS transporter</fullName>
    </submittedName>
</protein>
<accession>A0A1I4QD04</accession>
<feature type="transmembrane region" description="Helical" evidence="7">
    <location>
        <begin position="345"/>
        <end position="365"/>
    </location>
</feature>
<dbReference type="GO" id="GO:0022857">
    <property type="term" value="F:transmembrane transporter activity"/>
    <property type="evidence" value="ECO:0007669"/>
    <property type="project" value="InterPro"/>
</dbReference>
<dbReference type="Pfam" id="PF07690">
    <property type="entry name" value="MFS_1"/>
    <property type="match status" value="1"/>
</dbReference>
<dbReference type="GO" id="GO:0016020">
    <property type="term" value="C:membrane"/>
    <property type="evidence" value="ECO:0007669"/>
    <property type="project" value="UniProtKB-SubCell"/>
</dbReference>
<evidence type="ECO:0000256" key="5">
    <source>
        <dbReference type="ARBA" id="ARBA00022989"/>
    </source>
</evidence>
<evidence type="ECO:0000256" key="6">
    <source>
        <dbReference type="ARBA" id="ARBA00023136"/>
    </source>
</evidence>
<keyword evidence="6 7" id="KW-0472">Membrane</keyword>
<dbReference type="PROSITE" id="PS50850">
    <property type="entry name" value="MFS"/>
    <property type="match status" value="1"/>
</dbReference>
<dbReference type="RefSeq" id="WP_101288015.1">
    <property type="nucleotide sequence ID" value="NZ_FOUQ01000001.1"/>
</dbReference>
<feature type="transmembrane region" description="Helical" evidence="7">
    <location>
        <begin position="82"/>
        <end position="104"/>
    </location>
</feature>
<dbReference type="Gene3D" id="1.20.1250.20">
    <property type="entry name" value="MFS general substrate transporter like domains"/>
    <property type="match status" value="1"/>
</dbReference>
<dbReference type="InterPro" id="IPR020846">
    <property type="entry name" value="MFS_dom"/>
</dbReference>
<dbReference type="PANTHER" id="PTHR42718">
    <property type="entry name" value="MAJOR FACILITATOR SUPERFAMILY MULTIDRUG TRANSPORTER MFSC"/>
    <property type="match status" value="1"/>
</dbReference>
<dbReference type="OrthoDB" id="9812221at2"/>
<feature type="domain" description="Major facilitator superfamily (MFS) profile" evidence="8">
    <location>
        <begin position="16"/>
        <end position="409"/>
    </location>
</feature>
<feature type="transmembrane region" description="Helical" evidence="7">
    <location>
        <begin position="278"/>
        <end position="296"/>
    </location>
</feature>
<feature type="transmembrane region" description="Helical" evidence="7">
    <location>
        <begin position="50"/>
        <end position="70"/>
    </location>
</feature>
<dbReference type="PRINTS" id="PR01036">
    <property type="entry name" value="TCRTETB"/>
</dbReference>
<feature type="transmembrane region" description="Helical" evidence="7">
    <location>
        <begin position="385"/>
        <end position="403"/>
    </location>
</feature>
<feature type="transmembrane region" description="Helical" evidence="7">
    <location>
        <begin position="302"/>
        <end position="319"/>
    </location>
</feature>
<feature type="transmembrane region" description="Helical" evidence="7">
    <location>
        <begin position="20"/>
        <end position="38"/>
    </location>
</feature>
<evidence type="ECO:0000256" key="4">
    <source>
        <dbReference type="ARBA" id="ARBA00022692"/>
    </source>
</evidence>
<dbReference type="SUPFAM" id="SSF103473">
    <property type="entry name" value="MFS general substrate transporter"/>
    <property type="match status" value="1"/>
</dbReference>
<dbReference type="InterPro" id="IPR011701">
    <property type="entry name" value="MFS"/>
</dbReference>
<feature type="transmembrane region" description="Helical" evidence="7">
    <location>
        <begin position="243"/>
        <end position="266"/>
    </location>
</feature>
<keyword evidence="5 7" id="KW-1133">Transmembrane helix</keyword>
<feature type="transmembrane region" description="Helical" evidence="7">
    <location>
        <begin position="110"/>
        <end position="128"/>
    </location>
</feature>
<dbReference type="CDD" id="cd17321">
    <property type="entry name" value="MFS_MMR_MDR_like"/>
    <property type="match status" value="1"/>
</dbReference>
<evidence type="ECO:0000256" key="7">
    <source>
        <dbReference type="SAM" id="Phobius"/>
    </source>
</evidence>
<keyword evidence="4 7" id="KW-0812">Transmembrane</keyword>
<name>A0A1I4QD04_9HYPH</name>
<evidence type="ECO:0000256" key="1">
    <source>
        <dbReference type="ARBA" id="ARBA00004651"/>
    </source>
</evidence>
<evidence type="ECO:0000256" key="3">
    <source>
        <dbReference type="ARBA" id="ARBA00022475"/>
    </source>
</evidence>
<dbReference type="AlphaFoldDB" id="A0A1I4QD04"/>
<feature type="transmembrane region" description="Helical" evidence="7">
    <location>
        <begin position="140"/>
        <end position="165"/>
    </location>
</feature>
<evidence type="ECO:0000259" key="8">
    <source>
        <dbReference type="PROSITE" id="PS50850"/>
    </source>
</evidence>
<keyword evidence="2" id="KW-0813">Transport</keyword>
<evidence type="ECO:0000313" key="10">
    <source>
        <dbReference type="Proteomes" id="UP000233491"/>
    </source>
</evidence>
<dbReference type="PANTHER" id="PTHR42718:SF46">
    <property type="entry name" value="BLR6921 PROTEIN"/>
    <property type="match status" value="1"/>
</dbReference>
<sequence>MEQVESQASTRTPTAITMTLSLAMLLASLGTSIANIALPTLTEAFSAPFAEVQAVVVAYLAALTVSVIIAGRLGDHFGLKPMLVVGLVIFIVASLLCAISPGLWPLVGARLLQGVGAAFLMTLAMALMRQTADEARIGRAMGVLGTVSALGTALGPALGGLLIPVTGWRGIFWVQVPVGAVAALLAVVALPNEPRKAETEPTNLRALIDRALMPTILVNMLVAAVMMTTLVVGPFFLSLGLALAASHVGLVMAVGPAISIFSGVPSGRLVDSWGSRRVLATGLALLTAGAVMLAFAPESMGVVGYLLSIAVLTPGYQLFQAANNTVALADVPRDRRGMVSGMLNLSRNIGLIAGASLMGAIFAFGVGTEDFAEASPADIAEGMQLTFLLAGGMMIAAIGIVSAHRNATGRRT</sequence>
<proteinExistence type="predicted"/>
<reference evidence="9 10" key="1">
    <citation type="submission" date="2017-12" db="EMBL/GenBank/DDBJ databases">
        <title>Anaerobic carbon monoxide metabolism by Pleomorphomonas carboxyditropha sp. nov., a new mesophilic hydrogenogenic carboxidotroph.</title>
        <authorList>
            <person name="Esquivel-Elizondo S."/>
            <person name="Krajmalnik-Brown R."/>
        </authorList>
    </citation>
    <scope>NUCLEOTIDE SEQUENCE [LARGE SCALE GENOMIC DNA]</scope>
    <source>
        <strain evidence="9 10">R5-392</strain>
    </source>
</reference>
<dbReference type="InterPro" id="IPR036259">
    <property type="entry name" value="MFS_trans_sf"/>
</dbReference>
<keyword evidence="3" id="KW-1003">Cell membrane</keyword>
<comment type="caution">
    <text evidence="9">The sequence shown here is derived from an EMBL/GenBank/DDBJ whole genome shotgun (WGS) entry which is preliminary data.</text>
</comment>
<dbReference type="Proteomes" id="UP000233491">
    <property type="component" value="Unassembled WGS sequence"/>
</dbReference>
<evidence type="ECO:0000256" key="2">
    <source>
        <dbReference type="ARBA" id="ARBA00022448"/>
    </source>
</evidence>
<feature type="transmembrane region" description="Helical" evidence="7">
    <location>
        <begin position="171"/>
        <end position="190"/>
    </location>
</feature>